<dbReference type="Gene3D" id="1.10.10.60">
    <property type="entry name" value="Homeodomain-like"/>
    <property type="match status" value="1"/>
</dbReference>
<dbReference type="PANTHER" id="PTHR30146">
    <property type="entry name" value="LACI-RELATED TRANSCRIPTIONAL REPRESSOR"/>
    <property type="match status" value="1"/>
</dbReference>
<dbReference type="Pfam" id="PF12833">
    <property type="entry name" value="HTH_18"/>
    <property type="match status" value="1"/>
</dbReference>
<gene>
    <name evidence="5" type="ORF">AVDCRST_MAG93-10097</name>
</gene>
<dbReference type="GO" id="GO:0003700">
    <property type="term" value="F:DNA-binding transcription factor activity"/>
    <property type="evidence" value="ECO:0007669"/>
    <property type="project" value="InterPro"/>
</dbReference>
<evidence type="ECO:0000256" key="2">
    <source>
        <dbReference type="ARBA" id="ARBA00023125"/>
    </source>
</evidence>
<dbReference type="InterPro" id="IPR028082">
    <property type="entry name" value="Peripla_BP_I"/>
</dbReference>
<reference evidence="5" key="1">
    <citation type="submission" date="2020-02" db="EMBL/GenBank/DDBJ databases">
        <authorList>
            <person name="Meier V. D."/>
        </authorList>
    </citation>
    <scope>NUCLEOTIDE SEQUENCE</scope>
    <source>
        <strain evidence="5">AVDCRST_MAG93</strain>
    </source>
</reference>
<name>A0A6J4NZN1_9CHLR</name>
<evidence type="ECO:0000256" key="1">
    <source>
        <dbReference type="ARBA" id="ARBA00023015"/>
    </source>
</evidence>
<dbReference type="AlphaFoldDB" id="A0A6J4NZN1"/>
<dbReference type="InterPro" id="IPR054031">
    <property type="entry name" value="XylR_PBP1"/>
</dbReference>
<accession>A0A6J4NZN1</accession>
<dbReference type="SUPFAM" id="SSF46689">
    <property type="entry name" value="Homeodomain-like"/>
    <property type="match status" value="2"/>
</dbReference>
<dbReference type="SMART" id="SM00342">
    <property type="entry name" value="HTH_ARAC"/>
    <property type="match status" value="1"/>
</dbReference>
<dbReference type="Gene3D" id="3.40.50.2300">
    <property type="match status" value="2"/>
</dbReference>
<keyword evidence="1" id="KW-0805">Transcription regulation</keyword>
<dbReference type="Pfam" id="PF22177">
    <property type="entry name" value="PBP1_XylR"/>
    <property type="match status" value="1"/>
</dbReference>
<dbReference type="PROSITE" id="PS01124">
    <property type="entry name" value="HTH_ARAC_FAMILY_2"/>
    <property type="match status" value="1"/>
</dbReference>
<dbReference type="InterPro" id="IPR009057">
    <property type="entry name" value="Homeodomain-like_sf"/>
</dbReference>
<evidence type="ECO:0000256" key="3">
    <source>
        <dbReference type="ARBA" id="ARBA00023163"/>
    </source>
</evidence>
<sequence>MDTRPNVALIVETSVVYGRQILHGVARYLRAHGAWSIFLDERELLAAPPEWLLDWDGDGVICRPTTPALAEALRERRLVVVDLNDRYGDLGFPHIGSDMPAIGRMAAEHLLERGFRNIAYCGFSDEMWSVDRFTGIEEATRHHGNLCGVFNSSWNGLREHRWQDERDRIAAWLQELPRPLGIVACNDVRGHNVLDACRMLGIAVPEDVAVVGVDNSETFCELCDPPLSSVLPNAERIGFEAAALLSQLMNGHPPPDGALRIAPKKVIVRQSSDVLAVDDPAVASALHYIREHAHEGISVADVVARASVSRSTLERGFRYFLDHSPHEEIRRVRLKRVKQLLVDTDWSLDRIAGAAGFEHPEYMMVQFKRLTNQTPSQWRQVHAVEF</sequence>
<evidence type="ECO:0000313" key="5">
    <source>
        <dbReference type="EMBL" id="CAA9398385.1"/>
    </source>
</evidence>
<organism evidence="5">
    <name type="scientific">uncultured Chloroflexia bacterium</name>
    <dbReference type="NCBI Taxonomy" id="1672391"/>
    <lineage>
        <taxon>Bacteria</taxon>
        <taxon>Bacillati</taxon>
        <taxon>Chloroflexota</taxon>
        <taxon>Chloroflexia</taxon>
        <taxon>environmental samples</taxon>
    </lineage>
</organism>
<dbReference type="InterPro" id="IPR018060">
    <property type="entry name" value="HTH_AraC"/>
</dbReference>
<dbReference type="EMBL" id="CADCTR010003388">
    <property type="protein sequence ID" value="CAA9398385.1"/>
    <property type="molecule type" value="Genomic_DNA"/>
</dbReference>
<dbReference type="InterPro" id="IPR046335">
    <property type="entry name" value="LacI/GalR-like_sensor"/>
</dbReference>
<protein>
    <submittedName>
        <fullName evidence="5">Xylose operon regulatory protein</fullName>
    </submittedName>
</protein>
<dbReference type="CDD" id="cd01543">
    <property type="entry name" value="PBP1_XylR"/>
    <property type="match status" value="1"/>
</dbReference>
<keyword evidence="2" id="KW-0238">DNA-binding</keyword>
<dbReference type="Pfam" id="PF13377">
    <property type="entry name" value="Peripla_BP_3"/>
    <property type="match status" value="1"/>
</dbReference>
<dbReference type="GO" id="GO:0000976">
    <property type="term" value="F:transcription cis-regulatory region binding"/>
    <property type="evidence" value="ECO:0007669"/>
    <property type="project" value="TreeGrafter"/>
</dbReference>
<proteinExistence type="predicted"/>
<dbReference type="SUPFAM" id="SSF53822">
    <property type="entry name" value="Periplasmic binding protein-like I"/>
    <property type="match status" value="1"/>
</dbReference>
<feature type="domain" description="HTH araC/xylS-type" evidence="4">
    <location>
        <begin position="283"/>
        <end position="381"/>
    </location>
</feature>
<dbReference type="PANTHER" id="PTHR30146:SF24">
    <property type="entry name" value="XYLOSE OPERON REGULATORY PROTEIN"/>
    <property type="match status" value="1"/>
</dbReference>
<keyword evidence="3" id="KW-0804">Transcription</keyword>
<evidence type="ECO:0000259" key="4">
    <source>
        <dbReference type="PROSITE" id="PS01124"/>
    </source>
</evidence>